<dbReference type="OrthoDB" id="4822551at2"/>
<feature type="transmembrane region" description="Helical" evidence="1">
    <location>
        <begin position="103"/>
        <end position="121"/>
    </location>
</feature>
<dbReference type="EMBL" id="FRAP01000001">
    <property type="protein sequence ID" value="SHJ95545.1"/>
    <property type="molecule type" value="Genomic_DNA"/>
</dbReference>
<keyword evidence="1" id="KW-0472">Membrane</keyword>
<feature type="transmembrane region" description="Helical" evidence="1">
    <location>
        <begin position="209"/>
        <end position="238"/>
    </location>
</feature>
<feature type="transmembrane region" description="Helical" evidence="1">
    <location>
        <begin position="41"/>
        <end position="61"/>
    </location>
</feature>
<organism evidence="3 4">
    <name type="scientific">Pseudonocardia thermophila</name>
    <dbReference type="NCBI Taxonomy" id="1848"/>
    <lineage>
        <taxon>Bacteria</taxon>
        <taxon>Bacillati</taxon>
        <taxon>Actinomycetota</taxon>
        <taxon>Actinomycetes</taxon>
        <taxon>Pseudonocardiales</taxon>
        <taxon>Pseudonocardiaceae</taxon>
        <taxon>Pseudonocardia</taxon>
    </lineage>
</organism>
<dbReference type="Pfam" id="PF04892">
    <property type="entry name" value="VanZ"/>
    <property type="match status" value="1"/>
</dbReference>
<dbReference type="RefSeq" id="WP_073454958.1">
    <property type="nucleotide sequence ID" value="NZ_CALGVN010000063.1"/>
</dbReference>
<dbReference type="PANTHER" id="PTHR36834">
    <property type="entry name" value="MEMBRANE PROTEIN-RELATED"/>
    <property type="match status" value="1"/>
</dbReference>
<protein>
    <submittedName>
        <fullName evidence="3">Glycopeptide antibiotics resistance protein</fullName>
    </submittedName>
</protein>
<keyword evidence="1" id="KW-0812">Transmembrane</keyword>
<evidence type="ECO:0000313" key="4">
    <source>
        <dbReference type="Proteomes" id="UP000184363"/>
    </source>
</evidence>
<proteinExistence type="predicted"/>
<evidence type="ECO:0000256" key="1">
    <source>
        <dbReference type="SAM" id="Phobius"/>
    </source>
</evidence>
<feature type="transmembrane region" description="Helical" evidence="1">
    <location>
        <begin position="128"/>
        <end position="155"/>
    </location>
</feature>
<keyword evidence="4" id="KW-1185">Reference proteome</keyword>
<evidence type="ECO:0000259" key="2">
    <source>
        <dbReference type="Pfam" id="PF04892"/>
    </source>
</evidence>
<name>A0A1M6NIJ4_PSETH</name>
<keyword evidence="1" id="KW-1133">Transmembrane helix</keyword>
<feature type="transmembrane region" description="Helical" evidence="1">
    <location>
        <begin position="167"/>
        <end position="188"/>
    </location>
</feature>
<dbReference type="Proteomes" id="UP000184363">
    <property type="component" value="Unassembled WGS sequence"/>
</dbReference>
<dbReference type="InterPro" id="IPR006976">
    <property type="entry name" value="VanZ-like"/>
</dbReference>
<dbReference type="STRING" id="1848.SAMN05443637_101273"/>
<dbReference type="PANTHER" id="PTHR36834:SF1">
    <property type="entry name" value="INTEGRAL MEMBRANE PROTEIN"/>
    <property type="match status" value="1"/>
</dbReference>
<feature type="domain" description="VanZ-like" evidence="2">
    <location>
        <begin position="49"/>
        <end position="180"/>
    </location>
</feature>
<reference evidence="3 4" key="1">
    <citation type="submission" date="2016-11" db="EMBL/GenBank/DDBJ databases">
        <authorList>
            <person name="Jaros S."/>
            <person name="Januszkiewicz K."/>
            <person name="Wedrychowicz H."/>
        </authorList>
    </citation>
    <scope>NUCLEOTIDE SEQUENCE [LARGE SCALE GENOMIC DNA]</scope>
    <source>
        <strain evidence="3 4">DSM 43832</strain>
    </source>
</reference>
<evidence type="ECO:0000313" key="3">
    <source>
        <dbReference type="EMBL" id="SHJ95545.1"/>
    </source>
</evidence>
<accession>A0A1M6NIJ4</accession>
<sequence>MTVRIVPAVIAVVAGAGLAMVLLVPYVAASYRRRGELGWGRALLAAAALVYALALVAYVLLPLPSVEEACRSAAAAAGAQLRLFAFVDDVARYAVANPLRNPAIQQVLFNVALFVPLGAFLRHLGGRSVAVATLVGFGVSLLVEFTQLTGVWFLFPCPYRLFDVDDLLANTAGALLGASAGPLLRYVPGQRRDAAPPTQPRPVTVSRRLLGVLCDLLGVWLTGAVLMVVLRAVLLLAGESLAPPPQWLAPVEAVLGGWLPWLLLFVIVPSAGTGGTLGQRAVLLRPAFPDGAVPGPGLRLARSLLGVGGYVLLQNVEQSGGLAFLWGLVGLVGIVCSTGHRGVGGWLTGTVLLDRRAGAAAPADR</sequence>
<dbReference type="AlphaFoldDB" id="A0A1M6NIJ4"/>
<gene>
    <name evidence="3" type="ORF">SAMN05443637_101273</name>
</gene>
<dbReference type="InterPro" id="IPR053150">
    <property type="entry name" value="Teicoplanin_resist-assoc"/>
</dbReference>
<feature type="transmembrane region" description="Helical" evidence="1">
    <location>
        <begin position="6"/>
        <end position="29"/>
    </location>
</feature>